<dbReference type="EMBL" id="HBUE01209102">
    <property type="protein sequence ID" value="CAG6533520.1"/>
    <property type="molecule type" value="Transcribed_RNA"/>
</dbReference>
<evidence type="ECO:0000256" key="1">
    <source>
        <dbReference type="SAM" id="MobiDB-lite"/>
    </source>
</evidence>
<evidence type="ECO:0000313" key="2">
    <source>
        <dbReference type="EMBL" id="CAG6585411.1"/>
    </source>
</evidence>
<dbReference type="EMBL" id="HBUE01315483">
    <property type="protein sequence ID" value="CAG6585411.1"/>
    <property type="molecule type" value="Transcribed_RNA"/>
</dbReference>
<dbReference type="EMBL" id="HBUE01112006">
    <property type="protein sequence ID" value="CAG6489253.1"/>
    <property type="molecule type" value="Transcribed_RNA"/>
</dbReference>
<organism evidence="2">
    <name type="scientific">Culex pipiens</name>
    <name type="common">House mosquito</name>
    <dbReference type="NCBI Taxonomy" id="7175"/>
    <lineage>
        <taxon>Eukaryota</taxon>
        <taxon>Metazoa</taxon>
        <taxon>Ecdysozoa</taxon>
        <taxon>Arthropoda</taxon>
        <taxon>Hexapoda</taxon>
        <taxon>Insecta</taxon>
        <taxon>Pterygota</taxon>
        <taxon>Neoptera</taxon>
        <taxon>Endopterygota</taxon>
        <taxon>Diptera</taxon>
        <taxon>Nematocera</taxon>
        <taxon>Culicoidea</taxon>
        <taxon>Culicidae</taxon>
        <taxon>Culicinae</taxon>
        <taxon>Culicini</taxon>
        <taxon>Culex</taxon>
        <taxon>Culex</taxon>
    </lineage>
</organism>
<reference evidence="2" key="1">
    <citation type="submission" date="2021-05" db="EMBL/GenBank/DDBJ databases">
        <authorList>
            <person name="Alioto T."/>
            <person name="Alioto T."/>
            <person name="Gomez Garrido J."/>
        </authorList>
    </citation>
    <scope>NUCLEOTIDE SEQUENCE</scope>
</reference>
<proteinExistence type="predicted"/>
<dbReference type="EMBL" id="HBUE01209105">
    <property type="protein sequence ID" value="CAG6533523.1"/>
    <property type="molecule type" value="Transcribed_RNA"/>
</dbReference>
<protein>
    <submittedName>
        <fullName evidence="2">(northern house mosquito) hypothetical protein</fullName>
    </submittedName>
</protein>
<sequence>MSAHQHVEYLQDDEEIDVVGSPKTKKPRHEKEKPKFAPKPINFDLIKQQDTSQQSQSQSANTMIVKLPPNFVLHQPNKTASNEDVQRGLALETEKSKTTFSDHAASSQANANMIKEKETAGLIPVQVIASSSSSAVLPHPKTPKVVPEPTITSLDKRMSPMYRYLLELGGKVQEVLNCVQAIQHQPANADNEHQYIQHWPIANNDDFTELENSIQENGKGVEAALVRQFKQAKKSDSKIFITENIKMLFLNTDKYTWTGRANNDGVKSKPAENLGVIRILTECATTIFKDVNEEQITERIKKAINKFNDKRPSHKAKVADDAQR</sequence>
<accession>A0A8D8P1J8</accession>
<feature type="region of interest" description="Disordered" evidence="1">
    <location>
        <begin position="1"/>
        <end position="41"/>
    </location>
</feature>
<name>A0A8D8P1J8_CULPI</name>
<dbReference type="EMBL" id="HBUE01112002">
    <property type="protein sequence ID" value="CAG6489250.1"/>
    <property type="molecule type" value="Transcribed_RNA"/>
</dbReference>
<dbReference type="EMBL" id="HBUE01315480">
    <property type="protein sequence ID" value="CAG6585408.1"/>
    <property type="molecule type" value="Transcribed_RNA"/>
</dbReference>
<dbReference type="AlphaFoldDB" id="A0A8D8P1J8"/>